<comment type="caution">
    <text evidence="2">The sequence shown here is derived from an EMBL/GenBank/DDBJ whole genome shotgun (WGS) entry which is preliminary data.</text>
</comment>
<evidence type="ECO:0000313" key="2">
    <source>
        <dbReference type="EMBL" id="MCS4157619.1"/>
    </source>
</evidence>
<accession>A0AAW5P7C0</accession>
<proteinExistence type="predicted"/>
<name>A0AAW5P7C0_9BACT</name>
<evidence type="ECO:0000313" key="3">
    <source>
        <dbReference type="Proteomes" id="UP001155110"/>
    </source>
</evidence>
<evidence type="ECO:0000256" key="1">
    <source>
        <dbReference type="SAM" id="MobiDB-lite"/>
    </source>
</evidence>
<dbReference type="RefSeq" id="WP_259258112.1">
    <property type="nucleotide sequence ID" value="NZ_JANTZM010000007.1"/>
</dbReference>
<feature type="compositionally biased region" description="Acidic residues" evidence="1">
    <location>
        <begin position="236"/>
        <end position="251"/>
    </location>
</feature>
<organism evidence="2 3">
    <name type="scientific">Salinibacter ruber</name>
    <dbReference type="NCBI Taxonomy" id="146919"/>
    <lineage>
        <taxon>Bacteria</taxon>
        <taxon>Pseudomonadati</taxon>
        <taxon>Rhodothermota</taxon>
        <taxon>Rhodothermia</taxon>
        <taxon>Rhodothermales</taxon>
        <taxon>Salinibacteraceae</taxon>
        <taxon>Salinibacter</taxon>
    </lineage>
</organism>
<reference evidence="2" key="1">
    <citation type="submission" date="2022-08" db="EMBL/GenBank/DDBJ databases">
        <title>Genomic Encyclopedia of Type Strains, Phase V (KMG-V): Genome sequencing to study the core and pangenomes of soil and plant-associated prokaryotes.</title>
        <authorList>
            <person name="Whitman W."/>
        </authorList>
    </citation>
    <scope>NUCLEOTIDE SEQUENCE</scope>
    <source>
        <strain evidence="2">SP3002</strain>
    </source>
</reference>
<protein>
    <submittedName>
        <fullName evidence="2">Uncharacterized protein</fullName>
    </submittedName>
</protein>
<dbReference type="Proteomes" id="UP001155110">
    <property type="component" value="Unassembled WGS sequence"/>
</dbReference>
<feature type="region of interest" description="Disordered" evidence="1">
    <location>
        <begin position="190"/>
        <end position="251"/>
    </location>
</feature>
<sequence>MSIFGTFDEDELSGGGAGEITEDGLYWLKVISAFDTYKVNPEDKDDPNRPRRISMRIKVVKPIRDTRGDYQELEEDFERRKDQVGNISRISIFLARDGNSSLLEGHMKLLNAIAGSPRDDRPDEELLEQYRVDGQGAESQYELGPLVDEMHVNCSALLGRDFIAEVEDTSEEWPSFYPWYGVTVDQSDQTTFDHPVKGEITPEREPLHAGEDKASKRAKEKFDDNGQEQYAGSGASDDEAFQPEEDDDLPF</sequence>
<feature type="compositionally biased region" description="Basic and acidic residues" evidence="1">
    <location>
        <begin position="194"/>
        <end position="224"/>
    </location>
</feature>
<dbReference type="AlphaFoldDB" id="A0AAW5P7C0"/>
<gene>
    <name evidence="2" type="ORF">GGP99_001583</name>
</gene>
<dbReference type="EMBL" id="JANTZM010000007">
    <property type="protein sequence ID" value="MCS4157619.1"/>
    <property type="molecule type" value="Genomic_DNA"/>
</dbReference>